<dbReference type="GO" id="GO:0009381">
    <property type="term" value="F:excinuclease ABC activity"/>
    <property type="evidence" value="ECO:0007669"/>
    <property type="project" value="UniProtKB-UniRule"/>
</dbReference>
<evidence type="ECO:0000259" key="17">
    <source>
        <dbReference type="PROSITE" id="PS51194"/>
    </source>
</evidence>
<dbReference type="InterPro" id="IPR001650">
    <property type="entry name" value="Helicase_C-like"/>
</dbReference>
<feature type="binding site" evidence="12">
    <location>
        <begin position="38"/>
        <end position="45"/>
    </location>
    <ligand>
        <name>ATP</name>
        <dbReference type="ChEBI" id="CHEBI:30616"/>
    </ligand>
</feature>
<dbReference type="InterPro" id="IPR001943">
    <property type="entry name" value="UVR_dom"/>
</dbReference>
<proteinExistence type="inferred from homology"/>
<feature type="short sequence motif" description="Beta-hairpin" evidence="12">
    <location>
        <begin position="91"/>
        <end position="114"/>
    </location>
</feature>
<dbReference type="Pfam" id="PF02151">
    <property type="entry name" value="UVR"/>
    <property type="match status" value="1"/>
</dbReference>
<dbReference type="InterPro" id="IPR006935">
    <property type="entry name" value="Helicase/UvrB_N"/>
</dbReference>
<keyword evidence="3 12" id="KW-0963">Cytoplasm</keyword>
<keyword evidence="8 12" id="KW-0267">Excision nuclease</keyword>
<dbReference type="InterPro" id="IPR024759">
    <property type="entry name" value="UvrB_YAD/RRR_dom"/>
</dbReference>
<comment type="caution">
    <text evidence="18">The sequence shown here is derived from an EMBL/GenBank/DDBJ whole genome shotgun (WGS) entry which is preliminary data.</text>
</comment>
<evidence type="ECO:0000256" key="10">
    <source>
        <dbReference type="ARBA" id="ARBA00026033"/>
    </source>
</evidence>
<evidence type="ECO:0000256" key="1">
    <source>
        <dbReference type="ARBA" id="ARBA00004496"/>
    </source>
</evidence>
<comment type="subunit">
    <text evidence="10 12 13">Forms a heterotetramer with UvrA during the search for lesions. Interacts with UvrC in an incision complex.</text>
</comment>
<evidence type="ECO:0000256" key="9">
    <source>
        <dbReference type="ARBA" id="ARBA00023204"/>
    </source>
</evidence>
<dbReference type="Gene3D" id="4.10.860.10">
    <property type="entry name" value="UVR domain"/>
    <property type="match status" value="1"/>
</dbReference>
<evidence type="ECO:0000256" key="5">
    <source>
        <dbReference type="ARBA" id="ARBA00022763"/>
    </source>
</evidence>
<sequence>MGEFKIQSKFKPTGDQPKAIDTLVQSIENGNRGQTLLGVTGSGKTFTMANIIERTQKPTLILAHNKTLAAQLCAEFKEFFPDNIVEYFVSYYDYYQPEAYVPQTDTFIEKDASINDEIDKLRHSATSALLERRDVIIVASVSCIYGLGNLEEYKKLTISLRPGMIKDRDEVIKKLIEIQYERNDIDFARGTFRVRGDNLDIIPSSSSSKGIRIEFFGDEIDRIREFDVLTGNIIGERQHVSITPASHFAASEETLEKSIRVIEDELEDRLKVLTAEDKILEAQRLKQRTNYDIEMIREMGYCQGIENYSRILDGRMPGTPPQTLLDYFPEDFLMFIDESHVTLPQVRAMYAGDRSRKTSLVEFGFRLPCAFDNRPLKFSEFESKINQVVFVSATPGEYELDHSKVVAEQIIRPTGLLDPVIEIRPIQGQIDDLYGEIQRTVQRGFRVLITTLTKRMAEDLTKYLKDLNVKATYMHSDIDTLERMKIIRELRLGEVDVLIGINLLREGLDIPEVALVAILDADKEGFLRSETSLIQTIGRAARNSESKVIMYADNITKSMDKSIKETERRRVIQMEYNEEHNITPTTVIKGVRDIIEATKVSEEKENYEDEVKKAAKKDIPVEKLIEQYEEEMKEAAKNLQFERAAELRDIIKDLKENSK</sequence>
<evidence type="ECO:0000313" key="18">
    <source>
        <dbReference type="EMBL" id="EIA18421.1"/>
    </source>
</evidence>
<evidence type="ECO:0000256" key="2">
    <source>
        <dbReference type="ARBA" id="ARBA00008533"/>
    </source>
</evidence>
<dbReference type="NCBIfam" id="TIGR00631">
    <property type="entry name" value="uvrb"/>
    <property type="match status" value="1"/>
</dbReference>
<dbReference type="SUPFAM" id="SSF46600">
    <property type="entry name" value="C-terminal UvrC-binding domain of UvrB"/>
    <property type="match status" value="1"/>
</dbReference>
<comment type="similarity">
    <text evidence="2 12 13">Belongs to the UvrB family.</text>
</comment>
<dbReference type="GO" id="GO:0016887">
    <property type="term" value="F:ATP hydrolysis activity"/>
    <property type="evidence" value="ECO:0007669"/>
    <property type="project" value="InterPro"/>
</dbReference>
<dbReference type="GO" id="GO:0009432">
    <property type="term" value="P:SOS response"/>
    <property type="evidence" value="ECO:0007669"/>
    <property type="project" value="UniProtKB-UniRule"/>
</dbReference>
<dbReference type="Pfam" id="PF04851">
    <property type="entry name" value="ResIII"/>
    <property type="match status" value="1"/>
</dbReference>
<name>A0AAV3FG94_CLOPF</name>
<organism evidence="18 19">
    <name type="scientific">Clostridium perfringens F262</name>
    <dbReference type="NCBI Taxonomy" id="883064"/>
    <lineage>
        <taxon>Bacteria</taxon>
        <taxon>Bacillati</taxon>
        <taxon>Bacillota</taxon>
        <taxon>Clostridia</taxon>
        <taxon>Eubacteriales</taxon>
        <taxon>Clostridiaceae</taxon>
        <taxon>Clostridium</taxon>
    </lineage>
</organism>
<gene>
    <name evidence="12" type="primary">uvrB</name>
    <name evidence="18" type="ORF">HA1_01552</name>
</gene>
<comment type="subcellular location">
    <subcellularLocation>
        <location evidence="1 12 13">Cytoplasm</location>
    </subcellularLocation>
</comment>
<dbReference type="HAMAP" id="MF_00204">
    <property type="entry name" value="UvrB"/>
    <property type="match status" value="1"/>
</dbReference>
<keyword evidence="5 12" id="KW-0227">DNA damage</keyword>
<dbReference type="SMART" id="SM00490">
    <property type="entry name" value="HELICc"/>
    <property type="match status" value="1"/>
</dbReference>
<dbReference type="CDD" id="cd18790">
    <property type="entry name" value="SF2_C_UvrB"/>
    <property type="match status" value="1"/>
</dbReference>
<dbReference type="Pfam" id="PF12344">
    <property type="entry name" value="UvrB"/>
    <property type="match status" value="1"/>
</dbReference>
<keyword evidence="14" id="KW-0175">Coiled coil</keyword>
<keyword evidence="6 12" id="KW-0228">DNA excision</keyword>
<dbReference type="EMBL" id="AFES01000011">
    <property type="protein sequence ID" value="EIA18421.1"/>
    <property type="molecule type" value="Genomic_DNA"/>
</dbReference>
<keyword evidence="12 13" id="KW-0742">SOS response</keyword>
<comment type="domain">
    <text evidence="12">The beta-hairpin motif is involved in DNA binding.</text>
</comment>
<reference evidence="18 19" key="1">
    <citation type="journal article" date="2012" name="PLoS ONE">
        <title>Genome Sequencing and Analysis of a Type A Clostridium perfringens Isolate from a Case of Bovine Clostridial Abomasitis.</title>
        <authorList>
            <person name="Nowell V.J."/>
            <person name="Kropinski A.M."/>
            <person name="Songer J.G."/>
            <person name="Macinnes J.I."/>
            <person name="Parreira V.R."/>
            <person name="Prescott J.F."/>
        </authorList>
    </citation>
    <scope>NUCLEOTIDE SEQUENCE [LARGE SCALE GENOMIC DNA]</scope>
    <source>
        <strain evidence="18 19">F262</strain>
    </source>
</reference>
<accession>A0AAV3FG94</accession>
<dbReference type="GO" id="GO:0005737">
    <property type="term" value="C:cytoplasm"/>
    <property type="evidence" value="ECO:0007669"/>
    <property type="project" value="UniProtKB-SubCell"/>
</dbReference>
<dbReference type="PANTHER" id="PTHR24029">
    <property type="entry name" value="UVRABC SYSTEM PROTEIN B"/>
    <property type="match status" value="1"/>
</dbReference>
<evidence type="ECO:0000256" key="7">
    <source>
        <dbReference type="ARBA" id="ARBA00022840"/>
    </source>
</evidence>
<keyword evidence="7 12" id="KW-0067">ATP-binding</keyword>
<evidence type="ECO:0000256" key="12">
    <source>
        <dbReference type="HAMAP-Rule" id="MF_00204"/>
    </source>
</evidence>
<dbReference type="AlphaFoldDB" id="A0AAV3FG94"/>
<evidence type="ECO:0000256" key="14">
    <source>
        <dbReference type="SAM" id="Coils"/>
    </source>
</evidence>
<evidence type="ECO:0000259" key="16">
    <source>
        <dbReference type="PROSITE" id="PS51192"/>
    </source>
</evidence>
<dbReference type="NCBIfam" id="NF003673">
    <property type="entry name" value="PRK05298.1"/>
    <property type="match status" value="1"/>
</dbReference>
<dbReference type="Gene3D" id="3.40.50.300">
    <property type="entry name" value="P-loop containing nucleotide triphosphate hydrolases"/>
    <property type="match status" value="3"/>
</dbReference>
<evidence type="ECO:0000259" key="15">
    <source>
        <dbReference type="PROSITE" id="PS50151"/>
    </source>
</evidence>
<dbReference type="SMART" id="SM00487">
    <property type="entry name" value="DEXDc"/>
    <property type="match status" value="1"/>
</dbReference>
<dbReference type="GO" id="GO:0009380">
    <property type="term" value="C:excinuclease repair complex"/>
    <property type="evidence" value="ECO:0007669"/>
    <property type="project" value="InterPro"/>
</dbReference>
<dbReference type="Pfam" id="PF00271">
    <property type="entry name" value="Helicase_C"/>
    <property type="match status" value="1"/>
</dbReference>
<feature type="coiled-coil region" evidence="14">
    <location>
        <begin position="597"/>
        <end position="645"/>
    </location>
</feature>
<evidence type="ECO:0000256" key="13">
    <source>
        <dbReference type="RuleBase" id="RU003587"/>
    </source>
</evidence>
<dbReference type="GO" id="GO:0003677">
    <property type="term" value="F:DNA binding"/>
    <property type="evidence" value="ECO:0007669"/>
    <property type="project" value="UniProtKB-UniRule"/>
</dbReference>
<dbReference type="InterPro" id="IPR041471">
    <property type="entry name" value="UvrB_inter"/>
</dbReference>
<dbReference type="Pfam" id="PF17757">
    <property type="entry name" value="UvrB_inter"/>
    <property type="match status" value="1"/>
</dbReference>
<keyword evidence="9 12" id="KW-0234">DNA repair</keyword>
<dbReference type="InterPro" id="IPR014001">
    <property type="entry name" value="Helicase_ATP-bd"/>
</dbReference>
<dbReference type="CDD" id="cd17916">
    <property type="entry name" value="DEXHc_UvrB"/>
    <property type="match status" value="1"/>
</dbReference>
<comment type="function">
    <text evidence="12">The UvrABC repair system catalyzes the recognition and processing of DNA lesions. A damage recognition complex composed of 2 UvrA and 2 UvrB subunits scans DNA for abnormalities. Upon binding of the UvrA(2)B(2) complex to a putative damaged site, the DNA wraps around one UvrB monomer. DNA wrap is dependent on ATP binding by UvrB and probably causes local melting of the DNA helix, facilitating insertion of UvrB beta-hairpin between the DNA strands. Then UvrB probes one DNA strand for the presence of a lesion. If a lesion is found the UvrA subunits dissociate and the UvrB-DNA preincision complex is formed. This complex is subsequently bound by UvrC and the second UvrB is released. If no lesion is found, the DNA wraps around the other UvrB subunit that will check the other stand for damage.</text>
</comment>
<dbReference type="SUPFAM" id="SSF52540">
    <property type="entry name" value="P-loop containing nucleoside triphosphate hydrolases"/>
    <property type="match status" value="2"/>
</dbReference>
<evidence type="ECO:0000256" key="4">
    <source>
        <dbReference type="ARBA" id="ARBA00022741"/>
    </source>
</evidence>
<evidence type="ECO:0000313" key="19">
    <source>
        <dbReference type="Proteomes" id="UP000005358"/>
    </source>
</evidence>
<feature type="domain" description="Helicase ATP-binding" evidence="16">
    <location>
        <begin position="25"/>
        <end position="182"/>
    </location>
</feature>
<dbReference type="InterPro" id="IPR036876">
    <property type="entry name" value="UVR_dom_sf"/>
</dbReference>
<dbReference type="RefSeq" id="WP_003480028.1">
    <property type="nucleotide sequence ID" value="NZ_CM001477.1"/>
</dbReference>
<dbReference type="PROSITE" id="PS51194">
    <property type="entry name" value="HELICASE_CTER"/>
    <property type="match status" value="1"/>
</dbReference>
<dbReference type="PROSITE" id="PS50151">
    <property type="entry name" value="UVR"/>
    <property type="match status" value="1"/>
</dbReference>
<dbReference type="GO" id="GO:0005524">
    <property type="term" value="F:ATP binding"/>
    <property type="evidence" value="ECO:0007669"/>
    <property type="project" value="UniProtKB-UniRule"/>
</dbReference>
<dbReference type="GO" id="GO:0006289">
    <property type="term" value="P:nucleotide-excision repair"/>
    <property type="evidence" value="ECO:0007669"/>
    <property type="project" value="UniProtKB-UniRule"/>
</dbReference>
<keyword evidence="4 12" id="KW-0547">Nucleotide-binding</keyword>
<evidence type="ECO:0000256" key="6">
    <source>
        <dbReference type="ARBA" id="ARBA00022769"/>
    </source>
</evidence>
<dbReference type="PROSITE" id="PS51192">
    <property type="entry name" value="HELICASE_ATP_BIND_1"/>
    <property type="match status" value="1"/>
</dbReference>
<feature type="domain" description="Helicase C-terminal" evidence="17">
    <location>
        <begin position="429"/>
        <end position="582"/>
    </location>
</feature>
<feature type="domain" description="UVR" evidence="15">
    <location>
        <begin position="622"/>
        <end position="657"/>
    </location>
</feature>
<protein>
    <recommendedName>
        <fullName evidence="11 12">UvrABC system protein B</fullName>
        <shortName evidence="12">Protein UvrB</shortName>
    </recommendedName>
    <alternativeName>
        <fullName evidence="12">Excinuclease ABC subunit B</fullName>
    </alternativeName>
</protein>
<evidence type="ECO:0000256" key="11">
    <source>
        <dbReference type="ARBA" id="ARBA00029504"/>
    </source>
</evidence>
<dbReference type="InterPro" id="IPR004807">
    <property type="entry name" value="UvrB"/>
</dbReference>
<dbReference type="Proteomes" id="UP000005358">
    <property type="component" value="Chromosome"/>
</dbReference>
<dbReference type="InterPro" id="IPR027417">
    <property type="entry name" value="P-loop_NTPase"/>
</dbReference>
<evidence type="ECO:0000256" key="8">
    <source>
        <dbReference type="ARBA" id="ARBA00022881"/>
    </source>
</evidence>
<dbReference type="PANTHER" id="PTHR24029:SF0">
    <property type="entry name" value="UVRABC SYSTEM PROTEIN B"/>
    <property type="match status" value="1"/>
</dbReference>
<evidence type="ECO:0000256" key="3">
    <source>
        <dbReference type="ARBA" id="ARBA00022490"/>
    </source>
</evidence>